<feature type="transmembrane region" description="Helical" evidence="6">
    <location>
        <begin position="45"/>
        <end position="65"/>
    </location>
</feature>
<dbReference type="PIRSF" id="PIRSF005859">
    <property type="entry name" value="PBR"/>
    <property type="match status" value="1"/>
</dbReference>
<evidence type="ECO:0000256" key="5">
    <source>
        <dbReference type="ARBA" id="ARBA00023136"/>
    </source>
</evidence>
<comment type="subcellular location">
    <subcellularLocation>
        <location evidence="1">Membrane</location>
        <topology evidence="1">Multi-pass membrane protein</topology>
    </subcellularLocation>
</comment>
<dbReference type="PANTHER" id="PTHR10057:SF0">
    <property type="entry name" value="TRANSLOCATOR PROTEIN"/>
    <property type="match status" value="1"/>
</dbReference>
<organism evidence="7 8">
    <name type="scientific">Almyronema epifaneia S1</name>
    <dbReference type="NCBI Taxonomy" id="2991925"/>
    <lineage>
        <taxon>Bacteria</taxon>
        <taxon>Bacillati</taxon>
        <taxon>Cyanobacteriota</taxon>
        <taxon>Cyanophyceae</taxon>
        <taxon>Nodosilineales</taxon>
        <taxon>Nodosilineaceae</taxon>
        <taxon>Almyronema</taxon>
        <taxon>Almyronema epifaneia</taxon>
    </lineage>
</organism>
<keyword evidence="8" id="KW-1185">Reference proteome</keyword>
<dbReference type="InterPro" id="IPR038330">
    <property type="entry name" value="TspO/MBR-related_sf"/>
</dbReference>
<protein>
    <submittedName>
        <fullName evidence="7">TspO/MBR family protein</fullName>
    </submittedName>
</protein>
<evidence type="ECO:0000313" key="8">
    <source>
        <dbReference type="Proteomes" id="UP001600165"/>
    </source>
</evidence>
<feature type="transmembrane region" description="Helical" evidence="6">
    <location>
        <begin position="6"/>
        <end position="24"/>
    </location>
</feature>
<accession>A0ABW6II60</accession>
<dbReference type="Pfam" id="PF03073">
    <property type="entry name" value="TspO_MBR"/>
    <property type="match status" value="1"/>
</dbReference>
<evidence type="ECO:0000313" key="7">
    <source>
        <dbReference type="EMBL" id="MFE4107004.1"/>
    </source>
</evidence>
<reference evidence="7 8" key="1">
    <citation type="submission" date="2024-10" db="EMBL/GenBank/DDBJ databases">
        <authorList>
            <person name="Ratan Roy A."/>
            <person name="Morales Sandoval P.H."/>
            <person name="De Los Santos Villalobos S."/>
            <person name="Chakraborty S."/>
            <person name="Mukherjee J."/>
        </authorList>
    </citation>
    <scope>NUCLEOTIDE SEQUENCE [LARGE SCALE GENOMIC DNA]</scope>
    <source>
        <strain evidence="7 8">S1</strain>
    </source>
</reference>
<feature type="transmembrane region" description="Helical" evidence="6">
    <location>
        <begin position="77"/>
        <end position="98"/>
    </location>
</feature>
<gene>
    <name evidence="7" type="ORF">ACFVKH_11985</name>
</gene>
<feature type="transmembrane region" description="Helical" evidence="6">
    <location>
        <begin position="105"/>
        <end position="138"/>
    </location>
</feature>
<dbReference type="PANTHER" id="PTHR10057">
    <property type="entry name" value="PERIPHERAL-TYPE BENZODIAZEPINE RECEPTOR"/>
    <property type="match status" value="1"/>
</dbReference>
<evidence type="ECO:0000256" key="2">
    <source>
        <dbReference type="ARBA" id="ARBA00007524"/>
    </source>
</evidence>
<keyword evidence="5 6" id="KW-0472">Membrane</keyword>
<dbReference type="RefSeq" id="WP_377965300.1">
    <property type="nucleotide sequence ID" value="NZ_JBHZOL010000075.1"/>
</dbReference>
<keyword evidence="3 6" id="KW-0812">Transmembrane</keyword>
<dbReference type="InterPro" id="IPR004307">
    <property type="entry name" value="TspO_MBR"/>
</dbReference>
<name>A0ABW6II60_9CYAN</name>
<proteinExistence type="inferred from homology"/>
<comment type="similarity">
    <text evidence="2">Belongs to the TspO/BZRP family.</text>
</comment>
<evidence type="ECO:0000256" key="6">
    <source>
        <dbReference type="SAM" id="Phobius"/>
    </source>
</evidence>
<sequence length="158" mass="17331">MLKPWMIIGGITIAIAVLGSSPIPPTGVKWFRRLQRPSWLTFEKAIPVIWTVVFVCGAWSAYIVWQQDPGSTRTWVLMGIYALLEVVTVAYSTVMLWVKKLTVGLVIGATGFVIGLLLAIAVLPLSLAAAALLLPYLIWSPIGTYTTWAMMQLNPAET</sequence>
<dbReference type="EMBL" id="JBHZOL010000075">
    <property type="protein sequence ID" value="MFE4107004.1"/>
    <property type="molecule type" value="Genomic_DNA"/>
</dbReference>
<dbReference type="Proteomes" id="UP001600165">
    <property type="component" value="Unassembled WGS sequence"/>
</dbReference>
<evidence type="ECO:0000256" key="4">
    <source>
        <dbReference type="ARBA" id="ARBA00022989"/>
    </source>
</evidence>
<evidence type="ECO:0000256" key="1">
    <source>
        <dbReference type="ARBA" id="ARBA00004141"/>
    </source>
</evidence>
<evidence type="ECO:0000256" key="3">
    <source>
        <dbReference type="ARBA" id="ARBA00022692"/>
    </source>
</evidence>
<keyword evidence="4 6" id="KW-1133">Transmembrane helix</keyword>
<dbReference type="Gene3D" id="1.20.1260.100">
    <property type="entry name" value="TspO/MBR protein"/>
    <property type="match status" value="1"/>
</dbReference>
<comment type="caution">
    <text evidence="7">The sequence shown here is derived from an EMBL/GenBank/DDBJ whole genome shotgun (WGS) entry which is preliminary data.</text>
</comment>